<feature type="signal peptide" evidence="1">
    <location>
        <begin position="1"/>
        <end position="25"/>
    </location>
</feature>
<organism evidence="2 3">
    <name type="scientific">Heracleum sosnowskyi</name>
    <dbReference type="NCBI Taxonomy" id="360622"/>
    <lineage>
        <taxon>Eukaryota</taxon>
        <taxon>Viridiplantae</taxon>
        <taxon>Streptophyta</taxon>
        <taxon>Embryophyta</taxon>
        <taxon>Tracheophyta</taxon>
        <taxon>Spermatophyta</taxon>
        <taxon>Magnoliopsida</taxon>
        <taxon>eudicotyledons</taxon>
        <taxon>Gunneridae</taxon>
        <taxon>Pentapetalae</taxon>
        <taxon>asterids</taxon>
        <taxon>campanulids</taxon>
        <taxon>Apiales</taxon>
        <taxon>Apiaceae</taxon>
        <taxon>Apioideae</taxon>
        <taxon>apioid superclade</taxon>
        <taxon>Tordylieae</taxon>
        <taxon>Tordyliinae</taxon>
        <taxon>Heracleum</taxon>
    </lineage>
</organism>
<dbReference type="PANTHER" id="PTHR31694:SF26">
    <property type="entry name" value="OS05G0151100 PROTEIN"/>
    <property type="match status" value="1"/>
</dbReference>
<evidence type="ECO:0000313" key="3">
    <source>
        <dbReference type="Proteomes" id="UP001237642"/>
    </source>
</evidence>
<name>A0AAD8HP41_9APIA</name>
<feature type="chain" id="PRO_5042264667" description="Desiccation-related protein PCC13-62" evidence="1">
    <location>
        <begin position="26"/>
        <end position="154"/>
    </location>
</feature>
<accession>A0AAD8HP41</accession>
<dbReference type="Pfam" id="PF13668">
    <property type="entry name" value="Ferritin_2"/>
    <property type="match status" value="1"/>
</dbReference>
<gene>
    <name evidence="2" type="ORF">POM88_036793</name>
</gene>
<proteinExistence type="predicted"/>
<reference evidence="2" key="1">
    <citation type="submission" date="2023-02" db="EMBL/GenBank/DDBJ databases">
        <title>Genome of toxic invasive species Heracleum sosnowskyi carries increased number of genes despite the absence of recent whole-genome duplications.</title>
        <authorList>
            <person name="Schelkunov M."/>
            <person name="Shtratnikova V."/>
            <person name="Makarenko M."/>
            <person name="Klepikova A."/>
            <person name="Omelchenko D."/>
            <person name="Novikova G."/>
            <person name="Obukhova E."/>
            <person name="Bogdanov V."/>
            <person name="Penin A."/>
            <person name="Logacheva M."/>
        </authorList>
    </citation>
    <scope>NUCLEOTIDE SEQUENCE</scope>
    <source>
        <strain evidence="2">Hsosn_3</strain>
        <tissue evidence="2">Leaf</tissue>
    </source>
</reference>
<evidence type="ECO:0000313" key="2">
    <source>
        <dbReference type="EMBL" id="KAK1370701.1"/>
    </source>
</evidence>
<evidence type="ECO:0008006" key="4">
    <source>
        <dbReference type="Google" id="ProtNLM"/>
    </source>
</evidence>
<dbReference type="AlphaFoldDB" id="A0AAD8HP41"/>
<comment type="caution">
    <text evidence="2">The sequence shown here is derived from an EMBL/GenBank/DDBJ whole genome shotgun (WGS) entry which is preliminary data.</text>
</comment>
<evidence type="ECO:0000256" key="1">
    <source>
        <dbReference type="SAM" id="SignalP"/>
    </source>
</evidence>
<protein>
    <recommendedName>
        <fullName evidence="4">Desiccation-related protein PCC13-62</fullName>
    </recommendedName>
</protein>
<dbReference type="InterPro" id="IPR052965">
    <property type="entry name" value="Pigment-catalase-like"/>
</dbReference>
<keyword evidence="3" id="KW-1185">Reference proteome</keyword>
<dbReference type="Proteomes" id="UP001237642">
    <property type="component" value="Unassembled WGS sequence"/>
</dbReference>
<dbReference type="PANTHER" id="PTHR31694">
    <property type="entry name" value="DESICCATION-LIKE PROTEIN"/>
    <property type="match status" value="1"/>
</dbReference>
<keyword evidence="1" id="KW-0732">Signal</keyword>
<sequence length="154" mass="16893">MAISIISSSSVIVLVVTILCSEVLCKPYPKCDPDYPDYGLPIYKRDVELLQFAENLEHLEADYFLFAAYGYGLDIFAPELVGGGPPPIGARRANLDNQTRNITGEFGLQEIGHLRALKSTVGGFPRPLLDLSESNFAKIMNSAIGYKLDPPFNP</sequence>
<dbReference type="EMBL" id="JAUIZM010000008">
    <property type="protein sequence ID" value="KAK1370701.1"/>
    <property type="molecule type" value="Genomic_DNA"/>
</dbReference>
<reference evidence="2" key="2">
    <citation type="submission" date="2023-05" db="EMBL/GenBank/DDBJ databases">
        <authorList>
            <person name="Schelkunov M.I."/>
        </authorList>
    </citation>
    <scope>NUCLEOTIDE SEQUENCE</scope>
    <source>
        <strain evidence="2">Hsosn_3</strain>
        <tissue evidence="2">Leaf</tissue>
    </source>
</reference>